<sequence length="84" mass="9448">MVLLQLECTMETWWDSSSCVLMENPGDSWCKFRTEGSVCGTGLEESVAFCSELSRTLQSDPVTCFSGPKSVFCLRTCNMYIKKQ</sequence>
<proteinExistence type="predicted"/>
<accession>L8EAC1</accession>
<protein>
    <submittedName>
        <fullName evidence="1">Alternative protein TJP2</fullName>
    </submittedName>
</protein>
<dbReference type="ChiTaRS" id="TJP2">
    <property type="organism name" value="human"/>
</dbReference>
<organism evidence="1">
    <name type="scientific">Homo sapiens</name>
    <name type="common">Human</name>
    <dbReference type="NCBI Taxonomy" id="9606"/>
    <lineage>
        <taxon>Eukaryota</taxon>
        <taxon>Metazoa</taxon>
        <taxon>Chordata</taxon>
        <taxon>Craniata</taxon>
        <taxon>Vertebrata</taxon>
        <taxon>Euteleostomi</taxon>
        <taxon>Mammalia</taxon>
        <taxon>Eutheria</taxon>
        <taxon>Euarchontoglires</taxon>
        <taxon>Primates</taxon>
        <taxon>Haplorrhini</taxon>
        <taxon>Catarrhini</taxon>
        <taxon>Hominidae</taxon>
        <taxon>Homo</taxon>
    </lineage>
</organism>
<evidence type="ECO:0000313" key="1">
    <source>
        <dbReference type="EMBL" id="CCQ43283.1"/>
    </source>
</evidence>
<dbReference type="OrthoDB" id="418634at2759"/>
<name>L8EAC1_HUMAN</name>
<gene>
    <name evidence="1" type="primary">TJP2</name>
</gene>
<dbReference type="AlphaFoldDB" id="L8EAC1"/>
<reference evidence="1" key="1">
    <citation type="journal article" date="2013" name="PLoS ONE">
        <title>Direct detection of alternative open reading frames translation products in human significantly expands the proteome.</title>
        <authorList>
            <person name="Vanderperre B."/>
            <person name="Lucier J.-F."/>
            <person name="Motard J."/>
            <person name="Tremblay G."/>
            <person name="Vanderperre S."/>
            <person name="Wisztorski M."/>
            <person name="Salzet M."/>
            <person name="Boisvert F.-M."/>
            <person name="Roucou X."/>
        </authorList>
    </citation>
    <scope>NUCLEOTIDE SEQUENCE</scope>
</reference>
<dbReference type="EMBL" id="HF583786">
    <property type="protein sequence ID" value="CCQ43283.1"/>
    <property type="molecule type" value="Genomic_DNA"/>
</dbReference>